<organism evidence="1">
    <name type="scientific">bioreactor metagenome</name>
    <dbReference type="NCBI Taxonomy" id="1076179"/>
    <lineage>
        <taxon>unclassified sequences</taxon>
        <taxon>metagenomes</taxon>
        <taxon>ecological metagenomes</taxon>
    </lineage>
</organism>
<proteinExistence type="predicted"/>
<sequence length="115" mass="12135">MLPQRDFRVHAGESDMPAVILTGTGAVHLLIILMNQRLPPLMILPYPVLKSVTDCLLFLFCEGGFLGIEDAALLAVRVLHGVVNTDVTEVQAVLQNPVRAGPIGAVGGIGGNVVI</sequence>
<dbReference type="AlphaFoldDB" id="A0A645DFK9"/>
<reference evidence="1" key="1">
    <citation type="submission" date="2019-08" db="EMBL/GenBank/DDBJ databases">
        <authorList>
            <person name="Kucharzyk K."/>
            <person name="Murdoch R.W."/>
            <person name="Higgins S."/>
            <person name="Loffler F."/>
        </authorList>
    </citation>
    <scope>NUCLEOTIDE SEQUENCE</scope>
</reference>
<gene>
    <name evidence="1" type="ORF">SDC9_135106</name>
</gene>
<protein>
    <submittedName>
        <fullName evidence="1">Uncharacterized protein</fullName>
    </submittedName>
</protein>
<accession>A0A645DFK9</accession>
<name>A0A645DFK9_9ZZZZ</name>
<comment type="caution">
    <text evidence="1">The sequence shown here is derived from an EMBL/GenBank/DDBJ whole genome shotgun (WGS) entry which is preliminary data.</text>
</comment>
<evidence type="ECO:0000313" key="1">
    <source>
        <dbReference type="EMBL" id="MPM88005.1"/>
    </source>
</evidence>
<dbReference type="EMBL" id="VSSQ01035713">
    <property type="protein sequence ID" value="MPM88005.1"/>
    <property type="molecule type" value="Genomic_DNA"/>
</dbReference>